<feature type="domain" description="Alanyl-transfer RNA synthetases family profile" evidence="23">
    <location>
        <begin position="37"/>
        <end position="782"/>
    </location>
</feature>
<keyword evidence="13" id="KW-0809">Transit peptide</keyword>
<evidence type="ECO:0000256" key="11">
    <source>
        <dbReference type="ARBA" id="ARBA00022884"/>
    </source>
</evidence>
<evidence type="ECO:0000256" key="4">
    <source>
        <dbReference type="ARBA" id="ARBA00017959"/>
    </source>
</evidence>
<comment type="domain">
    <text evidence="21">Consists of three domains; the N-terminal catalytic domain, the editing domain and the C-terminal C-Ala domain. The editing domain removes incorrectly charged amino acids, while the C-Ala domain, along with tRNA(Ala), serves as a bridge to cooperatively bring together the editing and aminoacylation centers thus stimulating deacylation of misacylated tRNAs.</text>
</comment>
<keyword evidence="25" id="KW-1185">Reference proteome</keyword>
<keyword evidence="11 21" id="KW-0694">RNA-binding</keyword>
<dbReference type="FunFam" id="3.10.310.40:FF:000004">
    <property type="entry name" value="Alanyl-tRNA synthetase 2, mitochondrial"/>
    <property type="match status" value="1"/>
</dbReference>
<comment type="caution">
    <text evidence="21">Lacks conserved residue(s) required for the propagation of feature annotation.</text>
</comment>
<dbReference type="GO" id="GO:0005524">
    <property type="term" value="F:ATP binding"/>
    <property type="evidence" value="ECO:0007669"/>
    <property type="project" value="UniProtKB-UniRule"/>
</dbReference>
<comment type="catalytic activity">
    <reaction evidence="18">
        <text>(S)-lactate + ATP + H(+) = (S)-lactoyl-AMP + diphosphate</text>
        <dbReference type="Rhea" id="RHEA:80271"/>
        <dbReference type="ChEBI" id="CHEBI:15378"/>
        <dbReference type="ChEBI" id="CHEBI:16651"/>
        <dbReference type="ChEBI" id="CHEBI:30616"/>
        <dbReference type="ChEBI" id="CHEBI:33019"/>
        <dbReference type="ChEBI" id="CHEBI:231470"/>
    </reaction>
    <physiologicalReaction direction="left-to-right" evidence="18">
        <dbReference type="Rhea" id="RHEA:80272"/>
    </physiologicalReaction>
</comment>
<keyword evidence="7 21" id="KW-0479">Metal-binding</keyword>
<dbReference type="FunFam" id="3.30.930.10:FF:000011">
    <property type="entry name" value="Alanine--tRNA ligase, cytoplasmic"/>
    <property type="match status" value="1"/>
</dbReference>
<keyword evidence="9 21" id="KW-0862">Zinc</keyword>
<dbReference type="SUPFAM" id="SSF101353">
    <property type="entry name" value="Putative anticodon-binding domain of alanyl-tRNA synthetase (AlaRS)"/>
    <property type="match status" value="1"/>
</dbReference>
<dbReference type="FunFam" id="3.30.980.10:FF:000004">
    <property type="entry name" value="Alanine--tRNA ligase, cytoplasmic"/>
    <property type="match status" value="1"/>
</dbReference>
<dbReference type="GO" id="GO:0004813">
    <property type="term" value="F:alanine-tRNA ligase activity"/>
    <property type="evidence" value="ECO:0007669"/>
    <property type="project" value="UniProtKB-UniRule"/>
</dbReference>
<dbReference type="Pfam" id="PF01411">
    <property type="entry name" value="tRNA-synt_2c"/>
    <property type="match status" value="1"/>
</dbReference>
<keyword evidence="10 21" id="KW-0067">ATP-binding</keyword>
<evidence type="ECO:0000256" key="21">
    <source>
        <dbReference type="HAMAP-Rule" id="MF_03133"/>
    </source>
</evidence>
<dbReference type="Bgee" id="ENSCJAG00000048207">
    <property type="expression patterns" value="Expressed in cerebellum and 6 other cell types or tissues"/>
</dbReference>
<gene>
    <name evidence="24" type="primary">AARS2</name>
    <name evidence="21" type="synonym">AARS</name>
</gene>
<dbReference type="Gene3D" id="3.30.980.10">
    <property type="entry name" value="Threonyl-trna Synthetase, Chain A, domain 2"/>
    <property type="match status" value="1"/>
</dbReference>
<evidence type="ECO:0000256" key="1">
    <source>
        <dbReference type="ARBA" id="ARBA00004173"/>
    </source>
</evidence>
<evidence type="ECO:0000256" key="5">
    <source>
        <dbReference type="ARBA" id="ARBA00022555"/>
    </source>
</evidence>
<comment type="PTM">
    <text evidence="21">ISGylated.</text>
</comment>
<dbReference type="FunFam" id="2.40.30.130:FF:000005">
    <property type="entry name" value="Alanyl-tRNA synthetase 2, mitochondrial"/>
    <property type="match status" value="1"/>
</dbReference>
<dbReference type="CDD" id="cd00673">
    <property type="entry name" value="AlaRS_core"/>
    <property type="match status" value="1"/>
</dbReference>
<protein>
    <recommendedName>
        <fullName evidence="4">Alanine--tRNA ligase</fullName>
        <ecNumber evidence="3">6.1.1.7</ecNumber>
    </recommendedName>
    <alternativeName>
        <fullName evidence="20">Protein lactyltransferase AARS2</fullName>
    </alternativeName>
</protein>
<dbReference type="Gene3D" id="3.10.310.40">
    <property type="match status" value="1"/>
</dbReference>
<dbReference type="GO" id="GO:0006419">
    <property type="term" value="P:alanyl-tRNA aminoacylation"/>
    <property type="evidence" value="ECO:0007669"/>
    <property type="project" value="InterPro"/>
</dbReference>
<dbReference type="InterPro" id="IPR050058">
    <property type="entry name" value="Ala-tRNA_ligase"/>
</dbReference>
<dbReference type="PROSITE" id="PS50860">
    <property type="entry name" value="AA_TRNA_LIGASE_II_ALA"/>
    <property type="match status" value="1"/>
</dbReference>
<evidence type="ECO:0000256" key="7">
    <source>
        <dbReference type="ARBA" id="ARBA00022723"/>
    </source>
</evidence>
<dbReference type="InterPro" id="IPR023033">
    <property type="entry name" value="Ala_tRNA_ligase_euk/bac"/>
</dbReference>
<dbReference type="HAMAP" id="MF_00036_B">
    <property type="entry name" value="Ala_tRNA_synth_B"/>
    <property type="match status" value="1"/>
</dbReference>
<feature type="binding site" evidence="21">
    <location>
        <position position="622"/>
    </location>
    <ligand>
        <name>Zn(2+)</name>
        <dbReference type="ChEBI" id="CHEBI:29105"/>
    </ligand>
</feature>
<evidence type="ECO:0000256" key="18">
    <source>
        <dbReference type="ARBA" id="ARBA00050495"/>
    </source>
</evidence>
<keyword evidence="6 21" id="KW-0436">Ligase</keyword>
<dbReference type="GO" id="GO:0160049">
    <property type="term" value="P:negative regulation of cGAS/STING signaling pathway"/>
    <property type="evidence" value="ECO:0007669"/>
    <property type="project" value="UniProtKB-ARBA"/>
</dbReference>
<dbReference type="InterPro" id="IPR018163">
    <property type="entry name" value="Thr/Ala-tRNA-synth_IIc_edit"/>
</dbReference>
<dbReference type="NCBIfam" id="TIGR00344">
    <property type="entry name" value="alaS"/>
    <property type="match status" value="1"/>
</dbReference>
<dbReference type="InterPro" id="IPR009000">
    <property type="entry name" value="Transl_B-barrel_sf"/>
</dbReference>
<dbReference type="Gene3D" id="3.30.930.10">
    <property type="entry name" value="Bira Bifunctional Protein, Domain 2"/>
    <property type="match status" value="1"/>
</dbReference>
<comment type="subunit">
    <text evidence="21">Monomer. Interacts with ANKRD16; the interaction is direct.</text>
</comment>
<feature type="binding site" evidence="21">
    <location>
        <position position="626"/>
    </location>
    <ligand>
        <name>Zn(2+)</name>
        <dbReference type="ChEBI" id="CHEBI:29105"/>
    </ligand>
</feature>
<evidence type="ECO:0000256" key="14">
    <source>
        <dbReference type="ARBA" id="ARBA00023128"/>
    </source>
</evidence>
<evidence type="ECO:0000313" key="25">
    <source>
        <dbReference type="Proteomes" id="UP000008225"/>
    </source>
</evidence>
<keyword evidence="8 21" id="KW-0547">Nucleotide-binding</keyword>
<comment type="catalytic activity">
    <reaction evidence="16 21">
        <text>tRNA(Ala) + L-alanine + ATP = L-alanyl-tRNA(Ala) + AMP + diphosphate</text>
        <dbReference type="Rhea" id="RHEA:12540"/>
        <dbReference type="Rhea" id="RHEA-COMP:9657"/>
        <dbReference type="Rhea" id="RHEA-COMP:9923"/>
        <dbReference type="ChEBI" id="CHEBI:30616"/>
        <dbReference type="ChEBI" id="CHEBI:33019"/>
        <dbReference type="ChEBI" id="CHEBI:57972"/>
        <dbReference type="ChEBI" id="CHEBI:78442"/>
        <dbReference type="ChEBI" id="CHEBI:78497"/>
        <dbReference type="ChEBI" id="CHEBI:456215"/>
        <dbReference type="EC" id="6.1.1.7"/>
    </reaction>
</comment>
<dbReference type="InterPro" id="IPR018164">
    <property type="entry name" value="Ala-tRNA-synth_IIc_N"/>
</dbReference>
<feature type="binding site" evidence="21">
    <location>
        <position position="739"/>
    </location>
    <ligand>
        <name>Zn(2+)</name>
        <dbReference type="ChEBI" id="CHEBI:29105"/>
    </ligand>
</feature>
<keyword evidence="15 21" id="KW-0030">Aminoacyl-tRNA synthetase</keyword>
<dbReference type="GO" id="GO:0008270">
    <property type="term" value="F:zinc ion binding"/>
    <property type="evidence" value="ECO:0007669"/>
    <property type="project" value="UniProtKB-UniRule"/>
</dbReference>
<accession>A0A2R8N552</accession>
<keyword evidence="21" id="KW-0832">Ubl conjugation</keyword>
<dbReference type="AlphaFoldDB" id="A0A2R8N552"/>
<reference evidence="24" key="3">
    <citation type="submission" date="2025-09" db="UniProtKB">
        <authorList>
            <consortium name="Ensembl"/>
        </authorList>
    </citation>
    <scope>IDENTIFICATION</scope>
</reference>
<evidence type="ECO:0000256" key="19">
    <source>
        <dbReference type="ARBA" id="ARBA00055760"/>
    </source>
</evidence>
<feature type="region of interest" description="Disordered" evidence="22">
    <location>
        <begin position="14"/>
        <end position="35"/>
    </location>
</feature>
<organism evidence="24 25">
    <name type="scientific">Callithrix jacchus</name>
    <name type="common">White-tufted-ear marmoset</name>
    <name type="synonym">Simia Jacchus</name>
    <dbReference type="NCBI Taxonomy" id="9483"/>
    <lineage>
        <taxon>Eukaryota</taxon>
        <taxon>Metazoa</taxon>
        <taxon>Chordata</taxon>
        <taxon>Craniata</taxon>
        <taxon>Vertebrata</taxon>
        <taxon>Euteleostomi</taxon>
        <taxon>Mammalia</taxon>
        <taxon>Eutheria</taxon>
        <taxon>Euarchontoglires</taxon>
        <taxon>Primates</taxon>
        <taxon>Haplorrhini</taxon>
        <taxon>Platyrrhini</taxon>
        <taxon>Cebidae</taxon>
        <taxon>Callitrichinae</taxon>
        <taxon>Callithrix</taxon>
        <taxon>Callithrix</taxon>
    </lineage>
</organism>
<reference evidence="24" key="1">
    <citation type="submission" date="2009-03" db="EMBL/GenBank/DDBJ databases">
        <authorList>
            <person name="Warren W."/>
            <person name="Ye L."/>
            <person name="Minx P."/>
            <person name="Worley K."/>
            <person name="Gibbs R."/>
            <person name="Wilson R.K."/>
        </authorList>
    </citation>
    <scope>NUCLEOTIDE SEQUENCE [LARGE SCALE GENOMIC DNA]</scope>
</reference>
<evidence type="ECO:0000256" key="15">
    <source>
        <dbReference type="ARBA" id="ARBA00023146"/>
    </source>
</evidence>
<proteinExistence type="inferred from homology"/>
<dbReference type="Proteomes" id="UP000008225">
    <property type="component" value="Chromosome 4"/>
</dbReference>
<dbReference type="InterPro" id="IPR012947">
    <property type="entry name" value="tRNA_SAD"/>
</dbReference>
<evidence type="ECO:0000256" key="2">
    <source>
        <dbReference type="ARBA" id="ARBA00008429"/>
    </source>
</evidence>
<dbReference type="PRINTS" id="PR00980">
    <property type="entry name" value="TRNASYNTHALA"/>
</dbReference>
<dbReference type="SUPFAM" id="SSF55681">
    <property type="entry name" value="Class II aaRS and biotin synthetases"/>
    <property type="match status" value="1"/>
</dbReference>
<dbReference type="EC" id="6.1.1.7" evidence="3"/>
<reference evidence="24" key="2">
    <citation type="submission" date="2025-08" db="UniProtKB">
        <authorList>
            <consortium name="Ensembl"/>
        </authorList>
    </citation>
    <scope>IDENTIFICATION</scope>
</reference>
<dbReference type="InterPro" id="IPR045864">
    <property type="entry name" value="aa-tRNA-synth_II/BPL/LPL"/>
</dbReference>
<comment type="similarity">
    <text evidence="2">Belongs to the class-II aminoacyl-tRNA synthetase family. Alax-L subfamily.</text>
</comment>
<keyword evidence="14" id="KW-0496">Mitochondrion</keyword>
<evidence type="ECO:0000256" key="3">
    <source>
        <dbReference type="ARBA" id="ARBA00013168"/>
    </source>
</evidence>
<dbReference type="PANTHER" id="PTHR11777">
    <property type="entry name" value="ALANYL-TRNA SYNTHETASE"/>
    <property type="match status" value="1"/>
</dbReference>
<name>A0A2R8N552_CALJA</name>
<dbReference type="GeneTree" id="ENSGT00940000158246"/>
<comment type="catalytic activity">
    <reaction evidence="17">
        <text>(S)-lactoyl-AMP + L-lysyl-[protein] = N(6)-[(S)-lactoyl]-L-lysyl-[protein] + AMP + 2 H(+)</text>
        <dbReference type="Rhea" id="RHEA:80275"/>
        <dbReference type="Rhea" id="RHEA-COMP:9752"/>
        <dbReference type="Rhea" id="RHEA-COMP:19466"/>
        <dbReference type="ChEBI" id="CHEBI:15378"/>
        <dbReference type="ChEBI" id="CHEBI:29969"/>
        <dbReference type="ChEBI" id="CHEBI:231470"/>
        <dbReference type="ChEBI" id="CHEBI:231527"/>
        <dbReference type="ChEBI" id="CHEBI:456215"/>
    </reaction>
    <physiologicalReaction direction="left-to-right" evidence="17">
        <dbReference type="Rhea" id="RHEA:80276"/>
    </physiologicalReaction>
</comment>
<evidence type="ECO:0000256" key="16">
    <source>
        <dbReference type="ARBA" id="ARBA00048300"/>
    </source>
</evidence>
<evidence type="ECO:0000313" key="24">
    <source>
        <dbReference type="Ensembl" id="ENSCJAP00000060012.2"/>
    </source>
</evidence>
<keyword evidence="5 21" id="KW-0820">tRNA-binding</keyword>
<evidence type="ECO:0000256" key="13">
    <source>
        <dbReference type="ARBA" id="ARBA00022946"/>
    </source>
</evidence>
<dbReference type="SMART" id="SM00863">
    <property type="entry name" value="tRNA_SAD"/>
    <property type="match status" value="1"/>
</dbReference>
<dbReference type="GO" id="GO:0002161">
    <property type="term" value="F:aminoacyl-tRNA deacylase activity"/>
    <property type="evidence" value="ECO:0007669"/>
    <property type="project" value="TreeGrafter"/>
</dbReference>
<comment type="subcellular location">
    <subcellularLocation>
        <location evidence="1">Mitochondrion</location>
    </subcellularLocation>
</comment>
<evidence type="ECO:0000256" key="12">
    <source>
        <dbReference type="ARBA" id="ARBA00022917"/>
    </source>
</evidence>
<dbReference type="Pfam" id="PF07973">
    <property type="entry name" value="tRNA_SAD"/>
    <property type="match status" value="1"/>
</dbReference>
<comment type="function">
    <text evidence="19">Catalyzes the attachment of alanine to tRNA(Ala) in a two-step reaction: alanine is first activated by ATP to form Ala-AMP and then transferred to the acceptor end of tRNA(Ala). Also edits incorrectly charged tRNA(Ala) via its editing domain. In presence of high levels of lactate, also acts as a protein lactyltransferase that mediates lactylation of lysine residues in target proteins, such as CGAS. Acts as an inhibitor of cGAS/STING signaling by catalyzing lactylation of CGAS, preventing the formation of liquid-like droplets in which CGAS is activated.</text>
</comment>
<dbReference type="GO" id="GO:0000049">
    <property type="term" value="F:tRNA binding"/>
    <property type="evidence" value="ECO:0007669"/>
    <property type="project" value="UniProtKB-KW"/>
</dbReference>
<evidence type="ECO:0000256" key="8">
    <source>
        <dbReference type="ARBA" id="ARBA00022741"/>
    </source>
</evidence>
<dbReference type="InterPro" id="IPR002318">
    <property type="entry name" value="Ala-tRNA-lgiase_IIc"/>
</dbReference>
<dbReference type="GO" id="GO:0005739">
    <property type="term" value="C:mitochondrion"/>
    <property type="evidence" value="ECO:0007669"/>
    <property type="project" value="UniProtKB-SubCell"/>
</dbReference>
<dbReference type="Gene3D" id="2.40.30.130">
    <property type="match status" value="1"/>
</dbReference>
<dbReference type="InterPro" id="IPR018162">
    <property type="entry name" value="Ala-tRNA-ligase_IIc_anticod-bd"/>
</dbReference>
<comment type="cofactor">
    <cofactor evidence="21">
        <name>Zn(2+)</name>
        <dbReference type="ChEBI" id="CHEBI:29105"/>
    </cofactor>
    <text evidence="21">Binds 1 zinc ion per subunit.</text>
</comment>
<dbReference type="InterPro" id="IPR018165">
    <property type="entry name" value="Ala-tRNA-synth_IIc_core"/>
</dbReference>
<evidence type="ECO:0000256" key="6">
    <source>
        <dbReference type="ARBA" id="ARBA00022598"/>
    </source>
</evidence>
<sequence>MAASVAAATRRLRRAIRRSPTWQSPSHRPLSSEPAAAQASAVRAAFLNFFRDRHGHRLVPSASVRPRGDPSLLFVNAGMNQFKPIFLGTVDPRSKMAGFRRVANSQKCVRAGGHHNDLEDVGRDLSHHTFFEMLGNWAFGGEYFKEEACSMAWELLTQVYGIPEERLWVSYFDGDPKAGLDPDLETRDIWLSLGVPASHVLSFGPQENFWEMGDTGPCGPCTEIHYDLADGVGAPQLVELWNLVFMQHNREADGSLQPLPQRHVDTGMGLERLVAVLQGKHSTYDTDLFSPLLSAIHQGCRAPPYLGRVGVADEGRTDTAYRVVADHIRTLSICIADVWKGYREDRAVRFSTEILKSPPGFLGSLVPVVVETLGDAYPELQRSSAQIADLVSEDEAAFLASLQRGRRIIDRTLRSLGPSDMFPAEVAWSLSLAGDLGLPLDLVELMLEEKGVQLDSAGLERLAQEEAKHRAQQAEPVQKQGLWLDVHALGELQRRGVPPTDDSPKYDYYLRPSGGYEFGTCEAQVLQLYTEDLTAVASVGKGQRCGLLLDKTNFYAEQGGQASDRGYLVRAGQEDVLFPVARAQVCGGFILHEAVAPECLQIGDQVQLHVDKAWRLGCMEKHTATHLLNWALRQTLGPGTKQQGSHLNPERLRFDVATQTPLTPEQLRAVENTVQEAVGQDKAVYMEEVALALTAQVPGLCSLDEVYPDPVRVVSVGVPVAHALDPASQAALQTSVELCCGTHLLRTGAVGDLVIIGERQLSKGTTRLLAVTGEQAQQARELGQSLAQEVKAATERLSQGSRDGVEAHRLSKDIGRLIEAVDTSVMPQWQRRELLATLKMLQRRANTAIRKLEMGQAAKKTQELLERHSTGPLIVDTVSAESLSVLVKVVRQLCEQAPNTSVLLLSPQPVGKVLCACRVAQGATPTFTAEAWALAVCSHMGGKAWGSRVVAQGTGSTADLEAALSTARAYALNQL</sequence>
<dbReference type="PANTHER" id="PTHR11777:SF8">
    <property type="entry name" value="ALANINE--TRNA LIGASE, MITOCHONDRIAL"/>
    <property type="match status" value="1"/>
</dbReference>
<evidence type="ECO:0000256" key="10">
    <source>
        <dbReference type="ARBA" id="ARBA00022840"/>
    </source>
</evidence>
<evidence type="ECO:0000256" key="22">
    <source>
        <dbReference type="SAM" id="MobiDB-lite"/>
    </source>
</evidence>
<keyword evidence="12 21" id="KW-0648">Protein biosynthesis</keyword>
<feature type="binding site" evidence="21">
    <location>
        <position position="743"/>
    </location>
    <ligand>
        <name>Zn(2+)</name>
        <dbReference type="ChEBI" id="CHEBI:29105"/>
    </ligand>
</feature>
<evidence type="ECO:0000256" key="9">
    <source>
        <dbReference type="ARBA" id="ARBA00022833"/>
    </source>
</evidence>
<evidence type="ECO:0000259" key="23">
    <source>
        <dbReference type="PROSITE" id="PS50860"/>
    </source>
</evidence>
<evidence type="ECO:0000256" key="17">
    <source>
        <dbReference type="ARBA" id="ARBA00050177"/>
    </source>
</evidence>
<evidence type="ECO:0000256" key="20">
    <source>
        <dbReference type="ARBA" id="ARBA00083420"/>
    </source>
</evidence>
<dbReference type="GO" id="GO:0141207">
    <property type="term" value="F:peptide lactyltransferase (ATP-dependent) activity"/>
    <property type="evidence" value="ECO:0007669"/>
    <property type="project" value="UniProtKB-ARBA"/>
</dbReference>
<dbReference type="SUPFAM" id="SSF50447">
    <property type="entry name" value="Translation proteins"/>
    <property type="match status" value="1"/>
</dbReference>
<dbReference type="SUPFAM" id="SSF55186">
    <property type="entry name" value="ThrRS/AlaRS common domain"/>
    <property type="match status" value="1"/>
</dbReference>
<dbReference type="Ensembl" id="ENSCJAT00000067312.3">
    <property type="protein sequence ID" value="ENSCJAP00000060012.2"/>
    <property type="gene ID" value="ENSCJAG00000048207.3"/>
</dbReference>